<dbReference type="PROSITE" id="PS50280">
    <property type="entry name" value="SET"/>
    <property type="match status" value="1"/>
</dbReference>
<gene>
    <name evidence="6" type="ORF">CTheo_4125</name>
</gene>
<name>A0A5N5QMD1_9AGAM</name>
<dbReference type="GO" id="GO:0008168">
    <property type="term" value="F:methyltransferase activity"/>
    <property type="evidence" value="ECO:0007669"/>
    <property type="project" value="UniProtKB-KW"/>
</dbReference>
<dbReference type="PROSITE" id="PS50868">
    <property type="entry name" value="POST_SET"/>
    <property type="match status" value="1"/>
</dbReference>
<feature type="domain" description="SET" evidence="4">
    <location>
        <begin position="9"/>
        <end position="113"/>
    </location>
</feature>
<keyword evidence="7" id="KW-1185">Reference proteome</keyword>
<evidence type="ECO:0000313" key="7">
    <source>
        <dbReference type="Proteomes" id="UP000383932"/>
    </source>
</evidence>
<dbReference type="OrthoDB" id="5984008at2759"/>
<evidence type="ECO:0000259" key="5">
    <source>
        <dbReference type="PROSITE" id="PS50868"/>
    </source>
</evidence>
<evidence type="ECO:0008006" key="8">
    <source>
        <dbReference type="Google" id="ProtNLM"/>
    </source>
</evidence>
<dbReference type="AlphaFoldDB" id="A0A5N5QMD1"/>
<accession>A0A5N5QMD1</accession>
<comment type="caution">
    <text evidence="6">The sequence shown here is derived from an EMBL/GenBank/DDBJ whole genome shotgun (WGS) entry which is preliminary data.</text>
</comment>
<dbReference type="InterPro" id="IPR001214">
    <property type="entry name" value="SET_dom"/>
</dbReference>
<evidence type="ECO:0000256" key="3">
    <source>
        <dbReference type="ARBA" id="ARBA00022691"/>
    </source>
</evidence>
<organism evidence="6 7">
    <name type="scientific">Ceratobasidium theobromae</name>
    <dbReference type="NCBI Taxonomy" id="1582974"/>
    <lineage>
        <taxon>Eukaryota</taxon>
        <taxon>Fungi</taxon>
        <taxon>Dikarya</taxon>
        <taxon>Basidiomycota</taxon>
        <taxon>Agaricomycotina</taxon>
        <taxon>Agaricomycetes</taxon>
        <taxon>Cantharellales</taxon>
        <taxon>Ceratobasidiaceae</taxon>
        <taxon>Ceratobasidium</taxon>
    </lineage>
</organism>
<dbReference type="SUPFAM" id="SSF82199">
    <property type="entry name" value="SET domain"/>
    <property type="match status" value="1"/>
</dbReference>
<dbReference type="GO" id="GO:0032259">
    <property type="term" value="P:methylation"/>
    <property type="evidence" value="ECO:0007669"/>
    <property type="project" value="UniProtKB-KW"/>
</dbReference>
<keyword evidence="1" id="KW-0489">Methyltransferase</keyword>
<proteinExistence type="predicted"/>
<keyword evidence="2" id="KW-0808">Transferase</keyword>
<evidence type="ECO:0000256" key="2">
    <source>
        <dbReference type="ARBA" id="ARBA00022679"/>
    </source>
</evidence>
<dbReference type="InterPro" id="IPR003616">
    <property type="entry name" value="Post-SET_dom"/>
</dbReference>
<dbReference type="InterPro" id="IPR046341">
    <property type="entry name" value="SET_dom_sf"/>
</dbReference>
<sequence length="168" mass="18741">MATQSSLLQYPELFKVNLQPGDFNSGLLVLKHFKAGGVITYLTGTTPEKKSWSTVQCGMGPDDHIELNSVLVYVNHSCSPNAAFDMSSPNKNEWNFRALRDIQPGDELSFFYPSTEWEMAQGFECKCGAKNCLGFIRGAKELSRGQIAERGFTGTHISRLLARRDSQR</sequence>
<dbReference type="PANTHER" id="PTHR12350">
    <property type="entry name" value="HISTONE-LYSINE N-METHYLTRANSFERASE-RELATED"/>
    <property type="match status" value="1"/>
</dbReference>
<dbReference type="Proteomes" id="UP000383932">
    <property type="component" value="Unassembled WGS sequence"/>
</dbReference>
<evidence type="ECO:0000256" key="1">
    <source>
        <dbReference type="ARBA" id="ARBA00022603"/>
    </source>
</evidence>
<evidence type="ECO:0000259" key="4">
    <source>
        <dbReference type="PROSITE" id="PS50280"/>
    </source>
</evidence>
<dbReference type="PANTHER" id="PTHR12350:SF19">
    <property type="entry name" value="SET DOMAIN-CONTAINING PROTEIN"/>
    <property type="match status" value="1"/>
</dbReference>
<dbReference type="InterPro" id="IPR053201">
    <property type="entry name" value="Flavunoidine_N-MTase"/>
</dbReference>
<keyword evidence="3" id="KW-0949">S-adenosyl-L-methionine</keyword>
<dbReference type="EMBL" id="SSOP01000065">
    <property type="protein sequence ID" value="KAB5592417.1"/>
    <property type="molecule type" value="Genomic_DNA"/>
</dbReference>
<evidence type="ECO:0000313" key="6">
    <source>
        <dbReference type="EMBL" id="KAB5592417.1"/>
    </source>
</evidence>
<reference evidence="6 7" key="1">
    <citation type="journal article" date="2019" name="Fungal Biol. Biotechnol.">
        <title>Draft genome sequence of fastidious pathogen Ceratobasidium theobromae, which causes vascular-streak dieback in Theobroma cacao.</title>
        <authorList>
            <person name="Ali S.S."/>
            <person name="Asman A."/>
            <person name="Shao J."/>
            <person name="Firmansyah A.P."/>
            <person name="Susilo A.W."/>
            <person name="Rosmana A."/>
            <person name="McMahon P."/>
            <person name="Junaid M."/>
            <person name="Guest D."/>
            <person name="Kheng T.Y."/>
            <person name="Meinhardt L.W."/>
            <person name="Bailey B.A."/>
        </authorList>
    </citation>
    <scope>NUCLEOTIDE SEQUENCE [LARGE SCALE GENOMIC DNA]</scope>
    <source>
        <strain evidence="6 7">CT2</strain>
    </source>
</reference>
<protein>
    <recommendedName>
        <fullName evidence="8">Post-SET domain-containing protein</fullName>
    </recommendedName>
</protein>
<dbReference type="Gene3D" id="2.170.270.10">
    <property type="entry name" value="SET domain"/>
    <property type="match status" value="1"/>
</dbReference>
<dbReference type="Pfam" id="PF00856">
    <property type="entry name" value="SET"/>
    <property type="match status" value="1"/>
</dbReference>
<feature type="domain" description="Post-SET" evidence="5">
    <location>
        <begin position="121"/>
        <end position="137"/>
    </location>
</feature>